<evidence type="ECO:0000259" key="9">
    <source>
        <dbReference type="PROSITE" id="PS50071"/>
    </source>
</evidence>
<dbReference type="InterPro" id="IPR000047">
    <property type="entry name" value="HTH_motif"/>
</dbReference>
<dbReference type="PROSITE" id="PS00027">
    <property type="entry name" value="HOMEOBOX_1"/>
    <property type="match status" value="1"/>
</dbReference>
<sequence>MMNLNLHKAYPTNVTRRRTHLKPSQVAVLQESFVTNTLPDASMRAQLAQDLGVTERTVQIWFQNRRAKARKLEAAGGLPSLVPNVRTGWIDMPQINQPPQATFRSYITPECYQNEPSIKRRPRSCSKPEKTTSFIVPTPPQRAMSEGMGRINETKAEKLVSFPVNTIRIGSWARFASQINNEWDLVCFSDPSTRQLIWQVQDDGHQFRIEVDYSYIKQIRLGQLQSDIGQLEIDVEPKSMISFSMRRQGIDQDWIRCGDFTESQQATEGGSHMLQGSHGNLRQSLLELISQAPDLAGKLVIIPDNNNNDFLCRDLTISPSATPEPMHHYLSNNLFIEKPWNNNYYTPPSFDPHSSWTYLNMLQQQANNNGVMNSFI</sequence>
<dbReference type="GO" id="GO:0000981">
    <property type="term" value="F:DNA-binding transcription factor activity, RNA polymerase II-specific"/>
    <property type="evidence" value="ECO:0007669"/>
    <property type="project" value="InterPro"/>
</dbReference>
<feature type="region of interest" description="Disordered" evidence="8">
    <location>
        <begin position="117"/>
        <end position="146"/>
    </location>
</feature>
<keyword evidence="4 6" id="KW-0371">Homeobox</keyword>
<reference evidence="10" key="1">
    <citation type="submission" date="2020-12" db="EMBL/GenBank/DDBJ databases">
        <title>Metabolic potential, ecology and presence of endohyphal bacteria is reflected in genomic diversity of Mucoromycotina.</title>
        <authorList>
            <person name="Muszewska A."/>
            <person name="Okrasinska A."/>
            <person name="Steczkiewicz K."/>
            <person name="Drgas O."/>
            <person name="Orlowska M."/>
            <person name="Perlinska-Lenart U."/>
            <person name="Aleksandrzak-Piekarczyk T."/>
            <person name="Szatraj K."/>
            <person name="Zielenkiewicz U."/>
            <person name="Pilsyk S."/>
            <person name="Malc E."/>
            <person name="Mieczkowski P."/>
            <person name="Kruszewska J.S."/>
            <person name="Biernat P."/>
            <person name="Pawlowska J."/>
        </authorList>
    </citation>
    <scope>NUCLEOTIDE SEQUENCE</scope>
    <source>
        <strain evidence="10">WA0000017839</strain>
    </source>
</reference>
<name>A0A8H7R722_9FUNG</name>
<dbReference type="PROSITE" id="PS50071">
    <property type="entry name" value="HOMEOBOX_2"/>
    <property type="match status" value="1"/>
</dbReference>
<evidence type="ECO:0000256" key="7">
    <source>
        <dbReference type="RuleBase" id="RU000682"/>
    </source>
</evidence>
<keyword evidence="5 6" id="KW-0539">Nucleus</keyword>
<evidence type="ECO:0000256" key="1">
    <source>
        <dbReference type="ARBA" id="ARBA00004123"/>
    </source>
</evidence>
<dbReference type="InterPro" id="IPR017970">
    <property type="entry name" value="Homeobox_CS"/>
</dbReference>
<dbReference type="InterPro" id="IPR057939">
    <property type="entry name" value="TRF2_HOY1_PH"/>
</dbReference>
<evidence type="ECO:0000313" key="11">
    <source>
        <dbReference type="Proteomes" id="UP000603453"/>
    </source>
</evidence>
<keyword evidence="2" id="KW-0677">Repeat</keyword>
<evidence type="ECO:0000256" key="3">
    <source>
        <dbReference type="ARBA" id="ARBA00023125"/>
    </source>
</evidence>
<dbReference type="SMART" id="SM00389">
    <property type="entry name" value="HOX"/>
    <property type="match status" value="1"/>
</dbReference>
<dbReference type="PANTHER" id="PTHR46123">
    <property type="entry name" value="MIX-TYPE HOMEOBOX GENE 1-RELATED"/>
    <property type="match status" value="1"/>
</dbReference>
<dbReference type="PRINTS" id="PR00031">
    <property type="entry name" value="HTHREPRESSR"/>
</dbReference>
<dbReference type="PANTHER" id="PTHR46123:SF4">
    <property type="entry name" value="MIX-TYPE HOMEOBOX GENE 1-RELATED"/>
    <property type="match status" value="1"/>
</dbReference>
<dbReference type="SUPFAM" id="SSF46689">
    <property type="entry name" value="Homeodomain-like"/>
    <property type="match status" value="1"/>
</dbReference>
<dbReference type="InterPro" id="IPR009057">
    <property type="entry name" value="Homeodomain-like_sf"/>
</dbReference>
<dbReference type="Pfam" id="PF24818">
    <property type="entry name" value="PH_TRF2_HOY1"/>
    <property type="match status" value="1"/>
</dbReference>
<gene>
    <name evidence="10" type="ORF">INT47_009358</name>
</gene>
<dbReference type="CDD" id="cd00086">
    <property type="entry name" value="homeodomain"/>
    <property type="match status" value="1"/>
</dbReference>
<keyword evidence="11" id="KW-1185">Reference proteome</keyword>
<dbReference type="Pfam" id="PF00046">
    <property type="entry name" value="Homeodomain"/>
    <property type="match status" value="1"/>
</dbReference>
<keyword evidence="3 6" id="KW-0238">DNA-binding</keyword>
<evidence type="ECO:0000256" key="8">
    <source>
        <dbReference type="SAM" id="MobiDB-lite"/>
    </source>
</evidence>
<dbReference type="EMBL" id="JAEPRD010000045">
    <property type="protein sequence ID" value="KAG2204316.1"/>
    <property type="molecule type" value="Genomic_DNA"/>
</dbReference>
<comment type="caution">
    <text evidence="10">The sequence shown here is derived from an EMBL/GenBank/DDBJ whole genome shotgun (WGS) entry which is preliminary data.</text>
</comment>
<proteinExistence type="predicted"/>
<evidence type="ECO:0000256" key="2">
    <source>
        <dbReference type="ARBA" id="ARBA00022737"/>
    </source>
</evidence>
<evidence type="ECO:0000256" key="5">
    <source>
        <dbReference type="ARBA" id="ARBA00023242"/>
    </source>
</evidence>
<evidence type="ECO:0000256" key="4">
    <source>
        <dbReference type="ARBA" id="ARBA00023155"/>
    </source>
</evidence>
<evidence type="ECO:0000313" key="10">
    <source>
        <dbReference type="EMBL" id="KAG2204316.1"/>
    </source>
</evidence>
<protein>
    <recommendedName>
        <fullName evidence="9">Homeobox domain-containing protein</fullName>
    </recommendedName>
</protein>
<feature type="domain" description="Homeobox" evidence="9">
    <location>
        <begin position="12"/>
        <end position="72"/>
    </location>
</feature>
<dbReference type="InterPro" id="IPR001356">
    <property type="entry name" value="HD"/>
</dbReference>
<dbReference type="AlphaFoldDB" id="A0A8H7R722"/>
<dbReference type="GO" id="GO:0000977">
    <property type="term" value="F:RNA polymerase II transcription regulatory region sequence-specific DNA binding"/>
    <property type="evidence" value="ECO:0007669"/>
    <property type="project" value="TreeGrafter"/>
</dbReference>
<dbReference type="Proteomes" id="UP000603453">
    <property type="component" value="Unassembled WGS sequence"/>
</dbReference>
<accession>A0A8H7R722</accession>
<dbReference type="InterPro" id="IPR051306">
    <property type="entry name" value="Homeobox_regulator"/>
</dbReference>
<comment type="subcellular location">
    <subcellularLocation>
        <location evidence="1 6 7">Nucleus</location>
    </subcellularLocation>
</comment>
<dbReference type="Gene3D" id="1.10.10.60">
    <property type="entry name" value="Homeodomain-like"/>
    <property type="match status" value="1"/>
</dbReference>
<organism evidence="10 11">
    <name type="scientific">Mucor saturninus</name>
    <dbReference type="NCBI Taxonomy" id="64648"/>
    <lineage>
        <taxon>Eukaryota</taxon>
        <taxon>Fungi</taxon>
        <taxon>Fungi incertae sedis</taxon>
        <taxon>Mucoromycota</taxon>
        <taxon>Mucoromycotina</taxon>
        <taxon>Mucoromycetes</taxon>
        <taxon>Mucorales</taxon>
        <taxon>Mucorineae</taxon>
        <taxon>Mucoraceae</taxon>
        <taxon>Mucor</taxon>
    </lineage>
</organism>
<dbReference type="OrthoDB" id="6159439at2759"/>
<feature type="DNA-binding region" description="Homeobox" evidence="6">
    <location>
        <begin position="14"/>
        <end position="73"/>
    </location>
</feature>
<evidence type="ECO:0000256" key="6">
    <source>
        <dbReference type="PROSITE-ProRule" id="PRU00108"/>
    </source>
</evidence>
<dbReference type="GO" id="GO:0005634">
    <property type="term" value="C:nucleus"/>
    <property type="evidence" value="ECO:0007669"/>
    <property type="project" value="UniProtKB-SubCell"/>
</dbReference>